<sequence length="132" mass="13453">MGRIFRLVWNHRLDALVVTSEIATARGSLAAGPTVLHLKVPLWLLSLGLASAPGVPLHAVDTAMQLDKGTRIHAAAPVDRAKAVVAGLATPTRPALPSGPTGGLAGFGPDVATCLFPHASDSAAIPRGICTV</sequence>
<gene>
    <name evidence="2" type="ORF">PDM28_10740</name>
</gene>
<evidence type="ECO:0000313" key="3">
    <source>
        <dbReference type="Proteomes" id="UP001305421"/>
    </source>
</evidence>
<proteinExistence type="predicted"/>
<protein>
    <submittedName>
        <fullName evidence="2">ESPR domain-containing protein</fullName>
    </submittedName>
</protein>
<dbReference type="EMBL" id="CP115543">
    <property type="protein sequence ID" value="WNH47187.1"/>
    <property type="molecule type" value="Genomic_DNA"/>
</dbReference>
<reference evidence="2 3" key="1">
    <citation type="submission" date="2022-12" db="EMBL/GenBank/DDBJ databases">
        <title>Two new species, Stenotrophomonas aracearum and Stenotrophomonas oahuensis, isolated from Anthurium (Araceae family) in Hawaii.</title>
        <authorList>
            <person name="Chunag S.C."/>
            <person name="Dobhal S."/>
            <person name="Alvarez A."/>
            <person name="Arif M."/>
        </authorList>
    </citation>
    <scope>NUCLEOTIDE SEQUENCE [LARGE SCALE GENOMIC DNA]</scope>
    <source>
        <strain evidence="2 3">A5588</strain>
    </source>
</reference>
<name>A0ABY9Y8J3_9GAMM</name>
<evidence type="ECO:0000313" key="2">
    <source>
        <dbReference type="EMBL" id="WNH47187.1"/>
    </source>
</evidence>
<dbReference type="Pfam" id="PF13018">
    <property type="entry name" value="ESPR"/>
    <property type="match status" value="1"/>
</dbReference>
<feature type="domain" description="ESPR" evidence="1">
    <location>
        <begin position="1"/>
        <end position="38"/>
    </location>
</feature>
<dbReference type="RefSeq" id="WP_311181963.1">
    <property type="nucleotide sequence ID" value="NZ_CP115543.1"/>
</dbReference>
<keyword evidence="3" id="KW-1185">Reference proteome</keyword>
<accession>A0ABY9Y8J3</accession>
<dbReference type="InterPro" id="IPR024973">
    <property type="entry name" value="ESPR"/>
</dbReference>
<dbReference type="Proteomes" id="UP001305421">
    <property type="component" value="Chromosome"/>
</dbReference>
<evidence type="ECO:0000259" key="1">
    <source>
        <dbReference type="Pfam" id="PF13018"/>
    </source>
</evidence>
<organism evidence="2 3">
    <name type="scientific">Stenotrophomonas aracearum</name>
    <dbReference type="NCBI Taxonomy" id="3003272"/>
    <lineage>
        <taxon>Bacteria</taxon>
        <taxon>Pseudomonadati</taxon>
        <taxon>Pseudomonadota</taxon>
        <taxon>Gammaproteobacteria</taxon>
        <taxon>Lysobacterales</taxon>
        <taxon>Lysobacteraceae</taxon>
        <taxon>Stenotrophomonas</taxon>
    </lineage>
</organism>